<dbReference type="OrthoDB" id="3519933at2759"/>
<dbReference type="EMBL" id="JAACJM010000017">
    <property type="protein sequence ID" value="KAF5367963.1"/>
    <property type="molecule type" value="Genomic_DNA"/>
</dbReference>
<keyword evidence="7" id="KW-0521">NADP</keyword>
<evidence type="ECO:0000313" key="13">
    <source>
        <dbReference type="Proteomes" id="UP000559256"/>
    </source>
</evidence>
<proteinExistence type="inferred from homology"/>
<protein>
    <recommendedName>
        <fullName evidence="4">L-ornithine N(5)-monooxygenase [NAD(P)H]</fullName>
        <ecNumber evidence="4">1.14.13.196</ecNumber>
    </recommendedName>
</protein>
<evidence type="ECO:0000256" key="6">
    <source>
        <dbReference type="ARBA" id="ARBA00022827"/>
    </source>
</evidence>
<comment type="catalytic activity">
    <reaction evidence="10">
        <text>L-ornithine + NADH + O2 = N(5)-hydroxy-L-ornithine + NAD(+) + H2O</text>
        <dbReference type="Rhea" id="RHEA:41512"/>
        <dbReference type="ChEBI" id="CHEBI:15377"/>
        <dbReference type="ChEBI" id="CHEBI:15379"/>
        <dbReference type="ChEBI" id="CHEBI:46911"/>
        <dbReference type="ChEBI" id="CHEBI:57540"/>
        <dbReference type="ChEBI" id="CHEBI:57945"/>
        <dbReference type="ChEBI" id="CHEBI:78275"/>
        <dbReference type="EC" id="1.14.13.196"/>
    </reaction>
</comment>
<keyword evidence="5" id="KW-0285">Flavoprotein</keyword>
<comment type="pathway">
    <text evidence="2">Siderophore biosynthesis.</text>
</comment>
<evidence type="ECO:0000256" key="3">
    <source>
        <dbReference type="ARBA" id="ARBA00007588"/>
    </source>
</evidence>
<dbReference type="PANTHER" id="PTHR42802:SF1">
    <property type="entry name" value="L-ORNITHINE N(5)-MONOOXYGENASE"/>
    <property type="match status" value="1"/>
</dbReference>
<evidence type="ECO:0000313" key="12">
    <source>
        <dbReference type="EMBL" id="KAF5367963.1"/>
    </source>
</evidence>
<reference evidence="12 13" key="1">
    <citation type="journal article" date="2020" name="ISME J.">
        <title>Uncovering the hidden diversity of litter-decomposition mechanisms in mushroom-forming fungi.</title>
        <authorList>
            <person name="Floudas D."/>
            <person name="Bentzer J."/>
            <person name="Ahren D."/>
            <person name="Johansson T."/>
            <person name="Persson P."/>
            <person name="Tunlid A."/>
        </authorList>
    </citation>
    <scope>NUCLEOTIDE SEQUENCE [LARGE SCALE GENOMIC DNA]</scope>
    <source>
        <strain evidence="12 13">CBS 291.85</strain>
    </source>
</reference>
<dbReference type="EC" id="1.14.13.196" evidence="4"/>
<dbReference type="GO" id="GO:0006879">
    <property type="term" value="P:intracellular iron ion homeostasis"/>
    <property type="evidence" value="ECO:0007669"/>
    <property type="project" value="TreeGrafter"/>
</dbReference>
<evidence type="ECO:0000256" key="1">
    <source>
        <dbReference type="ARBA" id="ARBA00001974"/>
    </source>
</evidence>
<evidence type="ECO:0000256" key="5">
    <source>
        <dbReference type="ARBA" id="ARBA00022630"/>
    </source>
</evidence>
<dbReference type="GO" id="GO:0016491">
    <property type="term" value="F:oxidoreductase activity"/>
    <property type="evidence" value="ECO:0007669"/>
    <property type="project" value="UniProtKB-KW"/>
</dbReference>
<dbReference type="InterPro" id="IPR036188">
    <property type="entry name" value="FAD/NAD-bd_sf"/>
</dbReference>
<evidence type="ECO:0000256" key="10">
    <source>
        <dbReference type="ARBA" id="ARBA00049248"/>
    </source>
</evidence>
<comment type="catalytic activity">
    <reaction evidence="9">
        <text>L-ornithine + NADPH + O2 = N(5)-hydroxy-L-ornithine + NADP(+) + H2O</text>
        <dbReference type="Rhea" id="RHEA:41508"/>
        <dbReference type="ChEBI" id="CHEBI:15377"/>
        <dbReference type="ChEBI" id="CHEBI:15379"/>
        <dbReference type="ChEBI" id="CHEBI:46911"/>
        <dbReference type="ChEBI" id="CHEBI:57783"/>
        <dbReference type="ChEBI" id="CHEBI:58349"/>
        <dbReference type="ChEBI" id="CHEBI:78275"/>
        <dbReference type="EC" id="1.14.13.196"/>
    </reaction>
</comment>
<evidence type="ECO:0000256" key="11">
    <source>
        <dbReference type="SAM" id="MobiDB-lite"/>
    </source>
</evidence>
<keyword evidence="6" id="KW-0274">FAD</keyword>
<feature type="region of interest" description="Disordered" evidence="11">
    <location>
        <begin position="448"/>
        <end position="475"/>
    </location>
</feature>
<gene>
    <name evidence="12" type="ORF">D9758_004464</name>
</gene>
<comment type="caution">
    <text evidence="12">The sequence shown here is derived from an EMBL/GenBank/DDBJ whole genome shotgun (WGS) entry which is preliminary data.</text>
</comment>
<feature type="compositionally biased region" description="Polar residues" evidence="11">
    <location>
        <begin position="448"/>
        <end position="470"/>
    </location>
</feature>
<keyword evidence="13" id="KW-1185">Reference proteome</keyword>
<dbReference type="PRINTS" id="PR00368">
    <property type="entry name" value="FADPNR"/>
</dbReference>
<dbReference type="AlphaFoldDB" id="A0A8H5GN34"/>
<evidence type="ECO:0000256" key="8">
    <source>
        <dbReference type="ARBA" id="ARBA00023002"/>
    </source>
</evidence>
<dbReference type="PANTHER" id="PTHR42802">
    <property type="entry name" value="MONOOXYGENASE"/>
    <property type="match status" value="1"/>
</dbReference>
<name>A0A8H5GN34_9AGAR</name>
<dbReference type="InterPro" id="IPR025700">
    <property type="entry name" value="Lys/Orn_oxygenase"/>
</dbReference>
<comment type="cofactor">
    <cofactor evidence="1">
        <name>FAD</name>
        <dbReference type="ChEBI" id="CHEBI:57692"/>
    </cofactor>
</comment>
<dbReference type="SUPFAM" id="SSF51905">
    <property type="entry name" value="FAD/NAD(P)-binding domain"/>
    <property type="match status" value="2"/>
</dbReference>
<dbReference type="Pfam" id="PF13434">
    <property type="entry name" value="Lys_Orn_oxgnase"/>
    <property type="match status" value="1"/>
</dbReference>
<evidence type="ECO:0000256" key="4">
    <source>
        <dbReference type="ARBA" id="ARBA00012881"/>
    </source>
</evidence>
<evidence type="ECO:0000256" key="7">
    <source>
        <dbReference type="ARBA" id="ARBA00022857"/>
    </source>
</evidence>
<evidence type="ECO:0000256" key="9">
    <source>
        <dbReference type="ARBA" id="ARBA00047598"/>
    </source>
</evidence>
<sequence length="548" mass="59984">MCSDSSSPAIYDLVGLGFGPSNIAVAGAIVERWGSDLKNNESSSKNLLFLEKNTSFQWHPGMLLPGAQMQISFMKDLATLRSPQSPLTFLNYLHSQNRLSAFINRGSTTPSRKEFADYLGWAARYVEQQGVAVHYGQEVVGVDEDSDGLILVTSRNVETGKEHVYKARNLIVSPGGSARIPNVVAPLLREQSVIDRSTVMHSSRYRICRDKLFQSISSPSSPQPLRIAVIGGGQSAAEVAINLRDCLSLIPTGNSPTGHQVDMIIRKGSLKPSDDTPFSNEIFDPEVTETWFGSTQSGRERVKAEYNSTNYSVVNPRTIEQLYEIIYDQKVDSAIAARRQDKSTPSPVINICANSSIISINHNSESNAFSFTIVNSHTREVIESKYDAIVCATGYIRTNWVDLLRQSKQLGKRFGVDSSSRVPVRLVPFAPRIASDVTSITMPELSPTISETSSGLHSPLTPITSSQPATPTVEGNVDQAEQKVYISRQYRLLPLSSASSSGKTADEELKAKIYVQGMEESTHGLSDTLLSVMGPRAGEVVEDLFQDD</sequence>
<comment type="similarity">
    <text evidence="3">Belongs to the lysine N(6)-hydroxylase/L-ornithine N(5)-oxygenase family.</text>
</comment>
<evidence type="ECO:0000256" key="2">
    <source>
        <dbReference type="ARBA" id="ARBA00004924"/>
    </source>
</evidence>
<dbReference type="Proteomes" id="UP000559256">
    <property type="component" value="Unassembled WGS sequence"/>
</dbReference>
<dbReference type="Gene3D" id="3.50.50.60">
    <property type="entry name" value="FAD/NAD(P)-binding domain"/>
    <property type="match status" value="1"/>
</dbReference>
<organism evidence="12 13">
    <name type="scientific">Tetrapyrgos nigripes</name>
    <dbReference type="NCBI Taxonomy" id="182062"/>
    <lineage>
        <taxon>Eukaryota</taxon>
        <taxon>Fungi</taxon>
        <taxon>Dikarya</taxon>
        <taxon>Basidiomycota</taxon>
        <taxon>Agaricomycotina</taxon>
        <taxon>Agaricomycetes</taxon>
        <taxon>Agaricomycetidae</taxon>
        <taxon>Agaricales</taxon>
        <taxon>Marasmiineae</taxon>
        <taxon>Marasmiaceae</taxon>
        <taxon>Tetrapyrgos</taxon>
    </lineage>
</organism>
<keyword evidence="8" id="KW-0560">Oxidoreductase</keyword>
<accession>A0A8H5GN34</accession>